<dbReference type="GO" id="GO:0004386">
    <property type="term" value="F:helicase activity"/>
    <property type="evidence" value="ECO:0007669"/>
    <property type="project" value="TreeGrafter"/>
</dbReference>
<evidence type="ECO:0000313" key="2">
    <source>
        <dbReference type="EMBL" id="TKV96765.1"/>
    </source>
</evidence>
<reference evidence="2" key="1">
    <citation type="submission" date="2019-03" db="EMBL/GenBank/DDBJ databases">
        <title>WGS assembly of Setaria viridis.</title>
        <authorList>
            <person name="Huang P."/>
            <person name="Jenkins J."/>
            <person name="Grimwood J."/>
            <person name="Barry K."/>
            <person name="Healey A."/>
            <person name="Mamidi S."/>
            <person name="Sreedasyam A."/>
            <person name="Shu S."/>
            <person name="Feldman M."/>
            <person name="Wu J."/>
            <person name="Yu Y."/>
            <person name="Chen C."/>
            <person name="Johnson J."/>
            <person name="Rokhsar D."/>
            <person name="Baxter I."/>
            <person name="Schmutz J."/>
            <person name="Brutnell T."/>
            <person name="Kellogg E."/>
        </authorList>
    </citation>
    <scope>NUCLEOTIDE SEQUENCE [LARGE SCALE GENOMIC DNA]</scope>
</reference>
<evidence type="ECO:0000259" key="1">
    <source>
        <dbReference type="SMART" id="SM00487"/>
    </source>
</evidence>
<name>A0A4V6D211_SETVI</name>
<dbReference type="SMART" id="SM00487">
    <property type="entry name" value="DEXDc"/>
    <property type="match status" value="1"/>
</dbReference>
<dbReference type="EMBL" id="CM016560">
    <property type="protein sequence ID" value="TKV96765.1"/>
    <property type="molecule type" value="Genomic_DNA"/>
</dbReference>
<dbReference type="InterPro" id="IPR014001">
    <property type="entry name" value="Helicase_ATP-bd"/>
</dbReference>
<dbReference type="AlphaFoldDB" id="A0A4V6D211"/>
<evidence type="ECO:0000313" key="3">
    <source>
        <dbReference type="Proteomes" id="UP000298652"/>
    </source>
</evidence>
<proteinExistence type="predicted"/>
<dbReference type="Proteomes" id="UP000298652">
    <property type="component" value="Chromosome 9"/>
</dbReference>
<organism evidence="2 3">
    <name type="scientific">Setaria viridis</name>
    <name type="common">Green bristlegrass</name>
    <name type="synonym">Setaria italica subsp. viridis</name>
    <dbReference type="NCBI Taxonomy" id="4556"/>
    <lineage>
        <taxon>Eukaryota</taxon>
        <taxon>Viridiplantae</taxon>
        <taxon>Streptophyta</taxon>
        <taxon>Embryophyta</taxon>
        <taxon>Tracheophyta</taxon>
        <taxon>Spermatophyta</taxon>
        <taxon>Magnoliopsida</taxon>
        <taxon>Liliopsida</taxon>
        <taxon>Poales</taxon>
        <taxon>Poaceae</taxon>
        <taxon>PACMAD clade</taxon>
        <taxon>Panicoideae</taxon>
        <taxon>Panicodae</taxon>
        <taxon>Paniceae</taxon>
        <taxon>Cenchrinae</taxon>
        <taxon>Setaria</taxon>
    </lineage>
</organism>
<sequence>MATGVPQEPEPQAPAICHHRRTILDHLRNNQVVVVSAAPGSGKSSVLPRCLTLGGYGPVVCAQPRHFAMTVASAKAARQGSEHDVTFTTTRRLIDVLRDGPASAFLAAFRTVVVDEAHDRTLCTDVLLGMVRAAAATEQMRHLKVVVCTASGPADGVLGDFVGAPRAVHPVEVLYSRGPMLDVVGAVVDEVVSIHRPQVEVAQRRAGVPARRRPRRGRLRPARAARPAWCVAVCVVRDHLPRKPTFSSVKQCATKVVLATDVAETAVLVPGITYVVDTGVLSEDPLERVSKETANRRAAVAGAAGCPGHCCRLRRAYRPAHQAGWRALQARVHAQETHAACDMPGFELLDQAVAPALENVVGELVASGYLDKHGKLTEKGKHEAYDED</sequence>
<dbReference type="InterPro" id="IPR027417">
    <property type="entry name" value="P-loop_NTPase"/>
</dbReference>
<protein>
    <recommendedName>
        <fullName evidence="1">Helicase ATP-binding domain-containing protein</fullName>
    </recommendedName>
</protein>
<dbReference type="PANTHER" id="PTHR18934:SF126">
    <property type="entry name" value="OS03G0282700 PROTEIN"/>
    <property type="match status" value="1"/>
</dbReference>
<dbReference type="Gramene" id="TKV96765">
    <property type="protein sequence ID" value="TKV96765"/>
    <property type="gene ID" value="SEVIR_9G451000v2"/>
</dbReference>
<dbReference type="Gene3D" id="3.40.50.300">
    <property type="entry name" value="P-loop containing nucleotide triphosphate hydrolases"/>
    <property type="match status" value="3"/>
</dbReference>
<gene>
    <name evidence="2" type="ORF">SEVIR_9G451000v2</name>
</gene>
<keyword evidence="3" id="KW-1185">Reference proteome</keyword>
<dbReference type="OMA" id="VICAQPR"/>
<dbReference type="GO" id="GO:0003723">
    <property type="term" value="F:RNA binding"/>
    <property type="evidence" value="ECO:0007669"/>
    <property type="project" value="TreeGrafter"/>
</dbReference>
<feature type="domain" description="Helicase ATP-binding" evidence="1">
    <location>
        <begin position="12"/>
        <end position="174"/>
    </location>
</feature>
<dbReference type="SUPFAM" id="SSF52540">
    <property type="entry name" value="P-loop containing nucleoside triphosphate hydrolases"/>
    <property type="match status" value="2"/>
</dbReference>
<accession>A0A4V6D211</accession>
<dbReference type="PANTHER" id="PTHR18934">
    <property type="entry name" value="ATP-DEPENDENT RNA HELICASE"/>
    <property type="match status" value="1"/>
</dbReference>